<protein>
    <submittedName>
        <fullName evidence="2">Roadblock/LC7 domain-containing protein</fullName>
    </submittedName>
</protein>
<dbReference type="InterPro" id="IPR053141">
    <property type="entry name" value="Mycobact_SerProt_Inhib_Rv3364c"/>
</dbReference>
<dbReference type="EMBL" id="JAWLKA010000007">
    <property type="protein sequence ID" value="MDV6281761.1"/>
    <property type="molecule type" value="Genomic_DNA"/>
</dbReference>
<dbReference type="Gene3D" id="3.30.450.30">
    <property type="entry name" value="Dynein light chain 2a, cytoplasmic"/>
    <property type="match status" value="1"/>
</dbReference>
<name>A0ABU4CDY8_RHOJO</name>
<dbReference type="PANTHER" id="PTHR36222">
    <property type="entry name" value="SERINE PROTEASE INHIBITOR RV3364C"/>
    <property type="match status" value="1"/>
</dbReference>
<evidence type="ECO:0000313" key="2">
    <source>
        <dbReference type="EMBL" id="MDV6281761.1"/>
    </source>
</evidence>
<accession>A0ABU4CDY8</accession>
<sequence>MHPAPDRALDWLVSNFVRDVPRVVHAVLVSTDGLLMAANDRLPDARATQLAAVAAGLASPAAGAADLFDRGMVAQSVVEMPNGYLLLMSVGDGSQLAVLAVADCDSRQVGYEMALLVERTVPEIQALPRSRPEALQSNY</sequence>
<evidence type="ECO:0000259" key="1">
    <source>
        <dbReference type="SMART" id="SM00960"/>
    </source>
</evidence>
<evidence type="ECO:0000313" key="3">
    <source>
        <dbReference type="Proteomes" id="UP001185737"/>
    </source>
</evidence>
<dbReference type="SUPFAM" id="SSF103196">
    <property type="entry name" value="Roadblock/LC7 domain"/>
    <property type="match status" value="1"/>
</dbReference>
<organism evidence="2 3">
    <name type="scientific">Rhodococcus jostii</name>
    <dbReference type="NCBI Taxonomy" id="132919"/>
    <lineage>
        <taxon>Bacteria</taxon>
        <taxon>Bacillati</taxon>
        <taxon>Actinomycetota</taxon>
        <taxon>Actinomycetes</taxon>
        <taxon>Mycobacteriales</taxon>
        <taxon>Nocardiaceae</taxon>
        <taxon>Rhodococcus</taxon>
    </lineage>
</organism>
<feature type="domain" description="Roadblock/LAMTOR2" evidence="1">
    <location>
        <begin position="10"/>
        <end position="100"/>
    </location>
</feature>
<reference evidence="2 3" key="1">
    <citation type="submission" date="2023-10" db="EMBL/GenBank/DDBJ databases">
        <title>Development of a sustainable strategy for remediation of hydrocarbon-contaminated territories based on the waste exchange concept.</title>
        <authorList>
            <person name="Krivoruchko A."/>
        </authorList>
    </citation>
    <scope>NUCLEOTIDE SEQUENCE [LARGE SCALE GENOMIC DNA]</scope>
    <source>
        <strain evidence="2 3">IEGM 60</strain>
    </source>
</reference>
<dbReference type="Pfam" id="PF03259">
    <property type="entry name" value="Robl_LC7"/>
    <property type="match status" value="1"/>
</dbReference>
<gene>
    <name evidence="2" type="ORF">R3Q59_14710</name>
</gene>
<dbReference type="Proteomes" id="UP001185737">
    <property type="component" value="Unassembled WGS sequence"/>
</dbReference>
<proteinExistence type="predicted"/>
<dbReference type="SMART" id="SM00960">
    <property type="entry name" value="Robl_LC7"/>
    <property type="match status" value="1"/>
</dbReference>
<dbReference type="PANTHER" id="PTHR36222:SF1">
    <property type="entry name" value="SERINE PROTEASE INHIBITOR RV3364C"/>
    <property type="match status" value="1"/>
</dbReference>
<dbReference type="RefSeq" id="WP_283351257.1">
    <property type="nucleotide sequence ID" value="NZ_JAWLKA010000007.1"/>
</dbReference>
<comment type="caution">
    <text evidence="2">The sequence shown here is derived from an EMBL/GenBank/DDBJ whole genome shotgun (WGS) entry which is preliminary data.</text>
</comment>
<dbReference type="InterPro" id="IPR004942">
    <property type="entry name" value="Roadblock/LAMTOR2_dom"/>
</dbReference>
<keyword evidence="3" id="KW-1185">Reference proteome</keyword>